<name>A0A1M5UAZ0_9CLOT</name>
<dbReference type="GO" id="GO:0005886">
    <property type="term" value="C:plasma membrane"/>
    <property type="evidence" value="ECO:0007669"/>
    <property type="project" value="TreeGrafter"/>
</dbReference>
<dbReference type="PRINTS" id="PR00260">
    <property type="entry name" value="CHEMTRNSDUCR"/>
</dbReference>
<evidence type="ECO:0000256" key="4">
    <source>
        <dbReference type="SAM" id="Phobius"/>
    </source>
</evidence>
<keyword evidence="4" id="KW-0472">Membrane</keyword>
<dbReference type="AlphaFoldDB" id="A0A1M5UAZ0"/>
<feature type="transmembrane region" description="Helical" evidence="4">
    <location>
        <begin position="206"/>
        <end position="225"/>
    </location>
</feature>
<dbReference type="InterPro" id="IPR024478">
    <property type="entry name" value="HlyB_4HB_MCP"/>
</dbReference>
<dbReference type="GO" id="GO:0006935">
    <property type="term" value="P:chemotaxis"/>
    <property type="evidence" value="ECO:0007669"/>
    <property type="project" value="UniProtKB-KW"/>
</dbReference>
<dbReference type="Pfam" id="PF00015">
    <property type="entry name" value="MCPsignal"/>
    <property type="match status" value="1"/>
</dbReference>
<gene>
    <name evidence="7" type="ORF">SAMN02745207_01682</name>
</gene>
<evidence type="ECO:0000313" key="7">
    <source>
        <dbReference type="EMBL" id="SHH60129.1"/>
    </source>
</evidence>
<dbReference type="SMART" id="SM00304">
    <property type="entry name" value="HAMP"/>
    <property type="match status" value="1"/>
</dbReference>
<protein>
    <submittedName>
        <fullName evidence="7">Methyl-accepting chemotaxis protein</fullName>
    </submittedName>
</protein>
<dbReference type="InterPro" id="IPR004090">
    <property type="entry name" value="Chemotax_Me-accpt_rcpt"/>
</dbReference>
<feature type="transmembrane region" description="Helical" evidence="4">
    <location>
        <begin position="12"/>
        <end position="35"/>
    </location>
</feature>
<organism evidence="7 8">
    <name type="scientific">Clostridium grantii DSM 8605</name>
    <dbReference type="NCBI Taxonomy" id="1121316"/>
    <lineage>
        <taxon>Bacteria</taxon>
        <taxon>Bacillati</taxon>
        <taxon>Bacillota</taxon>
        <taxon>Clostridia</taxon>
        <taxon>Eubacteriales</taxon>
        <taxon>Clostridiaceae</taxon>
        <taxon>Clostridium</taxon>
    </lineage>
</organism>
<dbReference type="CDD" id="cd11386">
    <property type="entry name" value="MCP_signal"/>
    <property type="match status" value="1"/>
</dbReference>
<dbReference type="InterPro" id="IPR051310">
    <property type="entry name" value="MCP_chemotaxis"/>
</dbReference>
<dbReference type="InterPro" id="IPR003660">
    <property type="entry name" value="HAMP_dom"/>
</dbReference>
<keyword evidence="8" id="KW-1185">Reference proteome</keyword>
<evidence type="ECO:0000256" key="2">
    <source>
        <dbReference type="ARBA" id="ARBA00029447"/>
    </source>
</evidence>
<accession>A0A1M5UAZ0</accession>
<dbReference type="Pfam" id="PF12729">
    <property type="entry name" value="4HB_MCP_1"/>
    <property type="match status" value="1"/>
</dbReference>
<dbReference type="FunFam" id="1.10.287.950:FF:000001">
    <property type="entry name" value="Methyl-accepting chemotaxis sensory transducer"/>
    <property type="match status" value="1"/>
</dbReference>
<dbReference type="STRING" id="1121316.SAMN02745207_01682"/>
<dbReference type="Proteomes" id="UP000184447">
    <property type="component" value="Unassembled WGS sequence"/>
</dbReference>
<dbReference type="SUPFAM" id="SSF58104">
    <property type="entry name" value="Methyl-accepting chemotaxis protein (MCP) signaling domain"/>
    <property type="match status" value="1"/>
</dbReference>
<dbReference type="GO" id="GO:0007165">
    <property type="term" value="P:signal transduction"/>
    <property type="evidence" value="ECO:0007669"/>
    <property type="project" value="UniProtKB-KW"/>
</dbReference>
<dbReference type="SMART" id="SM00283">
    <property type="entry name" value="MA"/>
    <property type="match status" value="1"/>
</dbReference>
<sequence>MKWFKNLKIKTRILSGFAIITIIAIFVGLVGFYSLSKVENQLNEVVNIKLPSVQALLSVSEIQTAIKTSEKTLLIDSLTKEERLKEYDEIKTLLKNSDKELEKYAPLPKTDEETKEWNTFINLWIAWRNDVNDFVIKSKEYDTFILKGDINKKISIEELIIISKGINDESFKLSANALSQNIDLNKIAAENLQDNSSKVVKASKETLLFTLIGSVLISIILGMTISSMVSKPLKKILDAASLITNGDLNVELDIDTKDEIGVLANEFKTMSVNLNMVISGINTASEEVATGSKQVSDSSLSLAQGATEQAASIKELTVSIEKIAIQTNINAKNANEVKSISEDVQKEVEEGYRLMKNMLKAMNEINESSSNISKIINVIDEIAFQTNILALNAAIEAAKAGQHGKGFALVAEEVRNLALRSSNAAKETTFLIEGSIKKVEDGTNIANTTSNALNNIVTKVKKSTKLVGNIAIASNEQAVEVQQISTSISEITEVVQSTSATSEQTAAASEELLEQSEVLKNQVSTFKLKKEELNIE</sequence>
<dbReference type="EMBL" id="FQXM01000007">
    <property type="protein sequence ID" value="SHH60129.1"/>
    <property type="molecule type" value="Genomic_DNA"/>
</dbReference>
<dbReference type="PANTHER" id="PTHR43531:SF11">
    <property type="entry name" value="METHYL-ACCEPTING CHEMOTAXIS PROTEIN 3"/>
    <property type="match status" value="1"/>
</dbReference>
<dbReference type="InterPro" id="IPR004089">
    <property type="entry name" value="MCPsignal_dom"/>
</dbReference>
<dbReference type="OrthoDB" id="9814363at2"/>
<reference evidence="7 8" key="1">
    <citation type="submission" date="2016-11" db="EMBL/GenBank/DDBJ databases">
        <authorList>
            <person name="Jaros S."/>
            <person name="Januszkiewicz K."/>
            <person name="Wedrychowicz H."/>
        </authorList>
    </citation>
    <scope>NUCLEOTIDE SEQUENCE [LARGE SCALE GENOMIC DNA]</scope>
    <source>
        <strain evidence="7 8">DSM 8605</strain>
    </source>
</reference>
<keyword evidence="1" id="KW-0145">Chemotaxis</keyword>
<dbReference type="PROSITE" id="PS50111">
    <property type="entry name" value="CHEMOTAXIS_TRANSDUC_2"/>
    <property type="match status" value="1"/>
</dbReference>
<dbReference type="GO" id="GO:0004888">
    <property type="term" value="F:transmembrane signaling receptor activity"/>
    <property type="evidence" value="ECO:0007669"/>
    <property type="project" value="InterPro"/>
</dbReference>
<dbReference type="Pfam" id="PF00672">
    <property type="entry name" value="HAMP"/>
    <property type="match status" value="1"/>
</dbReference>
<keyword evidence="3" id="KW-0807">Transducer</keyword>
<evidence type="ECO:0000259" key="6">
    <source>
        <dbReference type="PROSITE" id="PS50885"/>
    </source>
</evidence>
<evidence type="ECO:0000256" key="1">
    <source>
        <dbReference type="ARBA" id="ARBA00022500"/>
    </source>
</evidence>
<keyword evidence="4" id="KW-1133">Transmembrane helix</keyword>
<dbReference type="CDD" id="cd06225">
    <property type="entry name" value="HAMP"/>
    <property type="match status" value="1"/>
</dbReference>
<comment type="similarity">
    <text evidence="2">Belongs to the methyl-accepting chemotaxis (MCP) protein family.</text>
</comment>
<feature type="domain" description="Methyl-accepting transducer" evidence="5">
    <location>
        <begin position="284"/>
        <end position="513"/>
    </location>
</feature>
<evidence type="ECO:0000259" key="5">
    <source>
        <dbReference type="PROSITE" id="PS50111"/>
    </source>
</evidence>
<feature type="domain" description="HAMP" evidence="6">
    <location>
        <begin position="227"/>
        <end position="279"/>
    </location>
</feature>
<dbReference type="Gene3D" id="1.10.287.950">
    <property type="entry name" value="Methyl-accepting chemotaxis protein"/>
    <property type="match status" value="1"/>
</dbReference>
<evidence type="ECO:0000313" key="8">
    <source>
        <dbReference type="Proteomes" id="UP000184447"/>
    </source>
</evidence>
<proteinExistence type="inferred from homology"/>
<dbReference type="PANTHER" id="PTHR43531">
    <property type="entry name" value="PROTEIN ICFG"/>
    <property type="match status" value="1"/>
</dbReference>
<keyword evidence="4" id="KW-0812">Transmembrane</keyword>
<dbReference type="RefSeq" id="WP_073337984.1">
    <property type="nucleotide sequence ID" value="NZ_FQXM01000007.1"/>
</dbReference>
<evidence type="ECO:0000256" key="3">
    <source>
        <dbReference type="PROSITE-ProRule" id="PRU00284"/>
    </source>
</evidence>
<dbReference type="PROSITE" id="PS50885">
    <property type="entry name" value="HAMP"/>
    <property type="match status" value="1"/>
</dbReference>